<dbReference type="InterPro" id="IPR001128">
    <property type="entry name" value="Cyt_P450"/>
</dbReference>
<keyword evidence="5" id="KW-1185">Reference proteome</keyword>
<name>A0ABR1VP23_9PEZI</name>
<accession>A0ABR1VP23</accession>
<dbReference type="Proteomes" id="UP001446871">
    <property type="component" value="Unassembled WGS sequence"/>
</dbReference>
<dbReference type="PRINTS" id="PR00385">
    <property type="entry name" value="P450"/>
</dbReference>
<gene>
    <name evidence="4" type="ORF">PG996_006351</name>
</gene>
<keyword evidence="3" id="KW-0408">Iron</keyword>
<dbReference type="PRINTS" id="PR00463">
    <property type="entry name" value="EP450I"/>
</dbReference>
<proteinExistence type="predicted"/>
<dbReference type="InterPro" id="IPR002401">
    <property type="entry name" value="Cyt_P450_E_grp-I"/>
</dbReference>
<evidence type="ECO:0000256" key="3">
    <source>
        <dbReference type="ARBA" id="ARBA00023004"/>
    </source>
</evidence>
<sequence>MLLPLVAAAVALTVTFLYRKLQFLRFQQHANLPQHATTLVLGHLRVFGDYVKRNKPDAHPDMAIVAMSQALGRPPLMFIDMRPIALPMVVVADHDIADQFTKPTPIFPTSPPKSSRSLDRLQYMLGLTSIFSTHGDEWKVLRKRFNPGFSPQYLLAFVPETLDKGLLFMERLEALSKTGGSFSMMKLTTQLTFDIIGKVVMEADLDAQHDSQGEAGELVELFETLVDAYNGDRLNLPWWLNPAKTGRRAALSSRINNLLQSIVSRKYTELHNKEGKDTEGSRSVLSMALQDVETLTPRVMEETCDQLRTFLFAGHDSTATLLSWAIYELSRTPHALRAVRAELDTLLGGDANPVAVRAILLERTDLSQQMHYIAAVIKETLRLHPPGGTARAIPPGSGLTVRMPDGQQQCLDGLLVYNCHSLIHTDPKTYGPNAGDFVPERWLSTDASKSVPAGAWRPFERGPRNCIGQELANLEARVILALTARHFDFCKVGMGEVVKDENGQPRLDANKQGQYQVGEELYMIRQITSKPADGMMMTVGLAQ</sequence>
<evidence type="ECO:0000313" key="4">
    <source>
        <dbReference type="EMBL" id="KAK8073003.1"/>
    </source>
</evidence>
<dbReference type="CDD" id="cd11051">
    <property type="entry name" value="CYP59-like"/>
    <property type="match status" value="1"/>
</dbReference>
<dbReference type="SUPFAM" id="SSF48264">
    <property type="entry name" value="Cytochrome P450"/>
    <property type="match status" value="1"/>
</dbReference>
<keyword evidence="1" id="KW-0349">Heme</keyword>
<reference evidence="4 5" key="1">
    <citation type="submission" date="2023-01" db="EMBL/GenBank/DDBJ databases">
        <title>Analysis of 21 Apiospora genomes using comparative genomics revels a genus with tremendous synthesis potential of carbohydrate active enzymes and secondary metabolites.</title>
        <authorList>
            <person name="Sorensen T."/>
        </authorList>
    </citation>
    <scope>NUCLEOTIDE SEQUENCE [LARGE SCALE GENOMIC DNA]</scope>
    <source>
        <strain evidence="4 5">CBS 83171</strain>
    </source>
</reference>
<organism evidence="4 5">
    <name type="scientific">Apiospora saccharicola</name>
    <dbReference type="NCBI Taxonomy" id="335842"/>
    <lineage>
        <taxon>Eukaryota</taxon>
        <taxon>Fungi</taxon>
        <taxon>Dikarya</taxon>
        <taxon>Ascomycota</taxon>
        <taxon>Pezizomycotina</taxon>
        <taxon>Sordariomycetes</taxon>
        <taxon>Xylariomycetidae</taxon>
        <taxon>Amphisphaeriales</taxon>
        <taxon>Apiosporaceae</taxon>
        <taxon>Apiospora</taxon>
    </lineage>
</organism>
<dbReference type="PANTHER" id="PTHR24305:SF222">
    <property type="entry name" value="CYTOCHROME P450 MONOOXYGENASE STCS"/>
    <property type="match status" value="1"/>
</dbReference>
<evidence type="ECO:0000256" key="1">
    <source>
        <dbReference type="ARBA" id="ARBA00022617"/>
    </source>
</evidence>
<evidence type="ECO:0000313" key="5">
    <source>
        <dbReference type="Proteomes" id="UP001446871"/>
    </source>
</evidence>
<dbReference type="Pfam" id="PF00067">
    <property type="entry name" value="p450"/>
    <property type="match status" value="1"/>
</dbReference>
<dbReference type="Gene3D" id="1.10.630.10">
    <property type="entry name" value="Cytochrome P450"/>
    <property type="match status" value="1"/>
</dbReference>
<keyword evidence="2" id="KW-0479">Metal-binding</keyword>
<dbReference type="PANTHER" id="PTHR24305">
    <property type="entry name" value="CYTOCHROME P450"/>
    <property type="match status" value="1"/>
</dbReference>
<evidence type="ECO:0000256" key="2">
    <source>
        <dbReference type="ARBA" id="ARBA00022723"/>
    </source>
</evidence>
<dbReference type="InterPro" id="IPR050121">
    <property type="entry name" value="Cytochrome_P450_monoxygenase"/>
</dbReference>
<dbReference type="InterPro" id="IPR036396">
    <property type="entry name" value="Cyt_P450_sf"/>
</dbReference>
<dbReference type="EMBL" id="JAQQWM010000003">
    <property type="protein sequence ID" value="KAK8073003.1"/>
    <property type="molecule type" value="Genomic_DNA"/>
</dbReference>
<comment type="caution">
    <text evidence="4">The sequence shown here is derived from an EMBL/GenBank/DDBJ whole genome shotgun (WGS) entry which is preliminary data.</text>
</comment>
<protein>
    <submittedName>
        <fullName evidence="4">Cytochrome P450</fullName>
    </submittedName>
</protein>